<dbReference type="Gene3D" id="3.40.190.10">
    <property type="entry name" value="Periplasmic binding protein-like II"/>
    <property type="match status" value="2"/>
</dbReference>
<dbReference type="PANTHER" id="PTHR30632:SF0">
    <property type="entry name" value="SULFATE-BINDING PROTEIN"/>
    <property type="match status" value="1"/>
</dbReference>
<name>A0A8B2U6L7_9PAST</name>
<proteinExistence type="predicted"/>
<evidence type="ECO:0000313" key="2">
    <source>
        <dbReference type="Proteomes" id="UP000253998"/>
    </source>
</evidence>
<evidence type="ECO:0000313" key="1">
    <source>
        <dbReference type="EMBL" id="RDE72417.1"/>
    </source>
</evidence>
<sequence length="239" mass="27205">MSDLTIFSAGSFRHVIQELIQLFKCKNPMDINAVLAPAGLLRQRIEQGEHCDIFISANLQNIIQLSASQCIYNQQILAFNRLMLTTRDEPQYKNRETLDMLLDPHLRLATSTPIADPGGDYTWQLFDLVEKRYPKQGEYLKRRALQLVGGEKSIVPKGEIAAEYLLKQGYADVMVGYANYQAYLRHRGLCCHLFPPEWNIKAIYAAAQLNENSATQQFFHFLTSAGAAQIMYQHGFLSE</sequence>
<reference evidence="1 2" key="1">
    <citation type="submission" date="2018-05" db="EMBL/GenBank/DDBJ databases">
        <title>Draft Genome Sequences for a Diverse set of 7 Haemophilus Species.</title>
        <authorList>
            <person name="Nichols M."/>
            <person name="Topaz N."/>
            <person name="Wang X."/>
            <person name="Wang X."/>
            <person name="Boxrud D."/>
        </authorList>
    </citation>
    <scope>NUCLEOTIDE SEQUENCE [LARGE SCALE GENOMIC DNA]</scope>
    <source>
        <strain evidence="1 2">C2001002503</strain>
    </source>
</reference>
<dbReference type="GO" id="GO:0030973">
    <property type="term" value="F:molybdate ion binding"/>
    <property type="evidence" value="ECO:0007669"/>
    <property type="project" value="TreeGrafter"/>
</dbReference>
<dbReference type="AlphaFoldDB" id="A0A8B2U6L7"/>
<comment type="caution">
    <text evidence="1">The sequence shown here is derived from an EMBL/GenBank/DDBJ whole genome shotgun (WGS) entry which is preliminary data.</text>
</comment>
<protein>
    <submittedName>
        <fullName evidence="1">Molybdenum ABC transporter substrate-binding protein</fullName>
    </submittedName>
</protein>
<accession>A0A8B2U6L7</accession>
<dbReference type="SUPFAM" id="SSF53850">
    <property type="entry name" value="Periplasmic binding protein-like II"/>
    <property type="match status" value="1"/>
</dbReference>
<dbReference type="InterPro" id="IPR050682">
    <property type="entry name" value="ModA/WtpA"/>
</dbReference>
<dbReference type="Pfam" id="PF13531">
    <property type="entry name" value="SBP_bac_11"/>
    <property type="match status" value="1"/>
</dbReference>
<dbReference type="Proteomes" id="UP000253998">
    <property type="component" value="Unassembled WGS sequence"/>
</dbReference>
<dbReference type="EMBL" id="QEPM01000001">
    <property type="protein sequence ID" value="RDE72417.1"/>
    <property type="molecule type" value="Genomic_DNA"/>
</dbReference>
<dbReference type="PANTHER" id="PTHR30632">
    <property type="entry name" value="MOLYBDATE-BINDING PERIPLASMIC PROTEIN"/>
    <property type="match status" value="1"/>
</dbReference>
<dbReference type="RefSeq" id="WP_111294669.1">
    <property type="nucleotide sequence ID" value="NZ_QEPM01000001.1"/>
</dbReference>
<dbReference type="GO" id="GO:0015689">
    <property type="term" value="P:molybdate ion transport"/>
    <property type="evidence" value="ECO:0007669"/>
    <property type="project" value="TreeGrafter"/>
</dbReference>
<gene>
    <name evidence="1" type="ORF">DPV83_02025</name>
</gene>
<organism evidence="1 2">
    <name type="scientific">Aggregatibacter segnis</name>
    <dbReference type="NCBI Taxonomy" id="739"/>
    <lineage>
        <taxon>Bacteria</taxon>
        <taxon>Pseudomonadati</taxon>
        <taxon>Pseudomonadota</taxon>
        <taxon>Gammaproteobacteria</taxon>
        <taxon>Pasteurellales</taxon>
        <taxon>Pasteurellaceae</taxon>
        <taxon>Aggregatibacter</taxon>
    </lineage>
</organism>